<feature type="signal peptide" evidence="1">
    <location>
        <begin position="1"/>
        <end position="20"/>
    </location>
</feature>
<feature type="chain" id="PRO_5047016656" evidence="1">
    <location>
        <begin position="21"/>
        <end position="162"/>
    </location>
</feature>
<dbReference type="RefSeq" id="WP_221572536.1">
    <property type="nucleotide sequence ID" value="NZ_JAIGNK010000001.1"/>
</dbReference>
<keyword evidence="3" id="KW-1185">Reference proteome</keyword>
<sequence>MRKLALPALATLALATPLMAKDSLGVFSTWAAFRDPSVPRCYAIAEAEPSTLSRDFQPYATIASWPARRIRSQVHLRLSRELRANTRVTLRVGRTSFRLTPGKADAWARDAAMDSAILDAIRKADSMTVYATDARGRRFSNTYLLTGAATAIDAATLACTRR</sequence>
<comment type="caution">
    <text evidence="2">The sequence shown here is derived from an EMBL/GenBank/DDBJ whole genome shotgun (WGS) entry which is preliminary data.</text>
</comment>
<dbReference type="Proteomes" id="UP000783253">
    <property type="component" value="Unassembled WGS sequence"/>
</dbReference>
<evidence type="ECO:0000256" key="1">
    <source>
        <dbReference type="SAM" id="SignalP"/>
    </source>
</evidence>
<evidence type="ECO:0000313" key="2">
    <source>
        <dbReference type="EMBL" id="MBX7457207.1"/>
    </source>
</evidence>
<keyword evidence="1" id="KW-0732">Signal</keyword>
<gene>
    <name evidence="2" type="ORF">K3152_03010</name>
</gene>
<dbReference type="EMBL" id="JAIGNK010000001">
    <property type="protein sequence ID" value="MBX7457207.1"/>
    <property type="molecule type" value="Genomic_DNA"/>
</dbReference>
<accession>A0ABS7IUV3</accession>
<evidence type="ECO:0000313" key="3">
    <source>
        <dbReference type="Proteomes" id="UP000783253"/>
    </source>
</evidence>
<name>A0ABS7IUV3_9SPHN</name>
<organism evidence="2 3">
    <name type="scientific">Qipengyuania polymorpha</name>
    <dbReference type="NCBI Taxonomy" id="2867234"/>
    <lineage>
        <taxon>Bacteria</taxon>
        <taxon>Pseudomonadati</taxon>
        <taxon>Pseudomonadota</taxon>
        <taxon>Alphaproteobacteria</taxon>
        <taxon>Sphingomonadales</taxon>
        <taxon>Erythrobacteraceae</taxon>
        <taxon>Qipengyuania</taxon>
    </lineage>
</organism>
<protein>
    <submittedName>
        <fullName evidence="2">Uncharacterized protein</fullName>
    </submittedName>
</protein>
<proteinExistence type="predicted"/>
<reference evidence="2 3" key="1">
    <citation type="submission" date="2021-08" db="EMBL/GenBank/DDBJ databases">
        <title>Comparative Genomics Analysis of the Genus Qipengyuania Reveals Extensive Genetic Diversity and Metabolic Versatility, Including the Description of Fifteen Novel Species.</title>
        <authorList>
            <person name="Liu Y."/>
        </authorList>
    </citation>
    <scope>NUCLEOTIDE SEQUENCE [LARGE SCALE GENOMIC DNA]</scope>
    <source>
        <strain evidence="2 3">1NDH17</strain>
    </source>
</reference>